<evidence type="ECO:0000259" key="4">
    <source>
        <dbReference type="Pfam" id="PF13649"/>
    </source>
</evidence>
<dbReference type="CDD" id="cd02440">
    <property type="entry name" value="AdoMet_MTases"/>
    <property type="match status" value="1"/>
</dbReference>
<dbReference type="KEGG" id="cid:P73_2905"/>
<keyword evidence="2 5" id="KW-0808">Transferase</keyword>
<dbReference type="Gene3D" id="3.40.50.150">
    <property type="entry name" value="Vaccinia Virus protein VP39"/>
    <property type="match status" value="1"/>
</dbReference>
<keyword evidence="6" id="KW-1185">Reference proteome</keyword>
<evidence type="ECO:0000256" key="2">
    <source>
        <dbReference type="ARBA" id="ARBA00022679"/>
    </source>
</evidence>
<organism evidence="5 6">
    <name type="scientific">Celeribacter indicus</name>
    <dbReference type="NCBI Taxonomy" id="1208324"/>
    <lineage>
        <taxon>Bacteria</taxon>
        <taxon>Pseudomonadati</taxon>
        <taxon>Pseudomonadota</taxon>
        <taxon>Alphaproteobacteria</taxon>
        <taxon>Rhodobacterales</taxon>
        <taxon>Roseobacteraceae</taxon>
        <taxon>Celeribacter</taxon>
    </lineage>
</organism>
<dbReference type="EMBL" id="CP004393">
    <property type="protein sequence ID" value="AJE47620.1"/>
    <property type="molecule type" value="Genomic_DNA"/>
</dbReference>
<accession>A0A0B5E2L1</accession>
<dbReference type="Pfam" id="PF13649">
    <property type="entry name" value="Methyltransf_25"/>
    <property type="match status" value="1"/>
</dbReference>
<dbReference type="AlphaFoldDB" id="A0A0B5E2L1"/>
<dbReference type="InterPro" id="IPR029063">
    <property type="entry name" value="SAM-dependent_MTases_sf"/>
</dbReference>
<name>A0A0B5E2L1_9RHOB</name>
<sequence>MILPTYERQAEFFDRARSKSLFERRWLDRLLAHAPQEGGRRRVLDLGCGSGRPMAQYLSDRRCAVTGVDGAAAMIALFSANLPRARAIHADMRGLDLGEEFDAVIAWDSFFHLSRDDQRAMFPVFARHLAPGGALLFTSGPEDSEVIGDVGGEPLYHASLAPEEYRSLLEAAGMEVLRYAPEDPDCDMHTVWLARKAG</sequence>
<dbReference type="RefSeq" id="WP_338032836.1">
    <property type="nucleotide sequence ID" value="NZ_CP004393.1"/>
</dbReference>
<dbReference type="HOGENOM" id="CLU_060397_3_1_5"/>
<feature type="domain" description="Methyltransferase" evidence="4">
    <location>
        <begin position="43"/>
        <end position="133"/>
    </location>
</feature>
<dbReference type="GO" id="GO:0032259">
    <property type="term" value="P:methylation"/>
    <property type="evidence" value="ECO:0007669"/>
    <property type="project" value="UniProtKB-KW"/>
</dbReference>
<dbReference type="SUPFAM" id="SSF53335">
    <property type="entry name" value="S-adenosyl-L-methionine-dependent methyltransferases"/>
    <property type="match status" value="1"/>
</dbReference>
<evidence type="ECO:0000313" key="5">
    <source>
        <dbReference type="EMBL" id="AJE47620.1"/>
    </source>
</evidence>
<gene>
    <name evidence="5" type="ORF">P73_2905</name>
</gene>
<dbReference type="PANTHER" id="PTHR43464">
    <property type="entry name" value="METHYLTRANSFERASE"/>
    <property type="match status" value="1"/>
</dbReference>
<protein>
    <submittedName>
        <fullName evidence="5">Type 12 methyltransferase</fullName>
    </submittedName>
</protein>
<keyword evidence="3" id="KW-0949">S-adenosyl-L-methionine</keyword>
<evidence type="ECO:0000256" key="1">
    <source>
        <dbReference type="ARBA" id="ARBA00022603"/>
    </source>
</evidence>
<dbReference type="GO" id="GO:0008168">
    <property type="term" value="F:methyltransferase activity"/>
    <property type="evidence" value="ECO:0007669"/>
    <property type="project" value="UniProtKB-KW"/>
</dbReference>
<evidence type="ECO:0000313" key="6">
    <source>
        <dbReference type="Proteomes" id="UP000031521"/>
    </source>
</evidence>
<keyword evidence="1 5" id="KW-0489">Methyltransferase</keyword>
<evidence type="ECO:0000256" key="3">
    <source>
        <dbReference type="ARBA" id="ARBA00022691"/>
    </source>
</evidence>
<proteinExistence type="predicted"/>
<dbReference type="Proteomes" id="UP000031521">
    <property type="component" value="Chromosome"/>
</dbReference>
<reference evidence="5 6" key="1">
    <citation type="journal article" date="2014" name="Int. J. Syst. Evol. Microbiol.">
        <title>Celeribacter indicus sp. nov., a polycyclic aromatic hydrocarbon-degrading bacterium from deep-sea sediment and reclassification of Huaishuia halophila as Celeribacter halophilus comb. nov.</title>
        <authorList>
            <person name="Lai Q."/>
            <person name="Cao J."/>
            <person name="Yuan J."/>
            <person name="Li F."/>
            <person name="Shao Z."/>
        </authorList>
    </citation>
    <scope>NUCLEOTIDE SEQUENCE [LARGE SCALE GENOMIC DNA]</scope>
    <source>
        <strain evidence="5">P73</strain>
    </source>
</reference>
<dbReference type="PANTHER" id="PTHR43464:SF19">
    <property type="entry name" value="UBIQUINONE BIOSYNTHESIS O-METHYLTRANSFERASE, MITOCHONDRIAL"/>
    <property type="match status" value="1"/>
</dbReference>
<dbReference type="InterPro" id="IPR041698">
    <property type="entry name" value="Methyltransf_25"/>
</dbReference>